<organism evidence="1 2">
    <name type="scientific">Nitrososphaera gargensis (strain Ga9.2)</name>
    <dbReference type="NCBI Taxonomy" id="1237085"/>
    <lineage>
        <taxon>Archaea</taxon>
        <taxon>Nitrososphaerota</taxon>
        <taxon>Nitrososphaeria</taxon>
        <taxon>Nitrososphaerales</taxon>
        <taxon>Nitrososphaeraceae</taxon>
        <taxon>Nitrososphaera</taxon>
    </lineage>
</organism>
<gene>
    <name evidence="1" type="ordered locus">Ngar_c22860</name>
</gene>
<protein>
    <submittedName>
        <fullName evidence="1">Uncharacterized protein</fullName>
    </submittedName>
</protein>
<evidence type="ECO:0000313" key="2">
    <source>
        <dbReference type="Proteomes" id="UP000008037"/>
    </source>
</evidence>
<evidence type="ECO:0000313" key="1">
    <source>
        <dbReference type="EMBL" id="AFU59214.1"/>
    </source>
</evidence>
<dbReference type="Proteomes" id="UP000008037">
    <property type="component" value="Chromosome"/>
</dbReference>
<dbReference type="KEGG" id="nga:Ngar_c22860"/>
<proteinExistence type="predicted"/>
<sequence length="67" mass="7402">MAHAGHIVVTTSEYPQSVQTSFVPATVFSRTSCTVFEWHLMHSLDTVSGLGIYVLAPLYTDKAKFNL</sequence>
<accession>K0INE1</accession>
<name>K0INE1_NITGG</name>
<dbReference type="EMBL" id="CP002408">
    <property type="protein sequence ID" value="AFU59214.1"/>
    <property type="molecule type" value="Genomic_DNA"/>
</dbReference>
<dbReference type="STRING" id="1237085.Ngar_c22860"/>
<reference evidence="1 2" key="1">
    <citation type="journal article" date="2012" name="Environ. Microbiol.">
        <title>The genome of the ammonia-oxidizing Candidatus Nitrososphaera gargensis: insights into metabolic versatility and environmental adaptations.</title>
        <authorList>
            <person name="Spang A."/>
            <person name="Poehlein A."/>
            <person name="Offre P."/>
            <person name="Zumbragel S."/>
            <person name="Haider S."/>
            <person name="Rychlik N."/>
            <person name="Nowka B."/>
            <person name="Schmeisser C."/>
            <person name="Lebedeva E.V."/>
            <person name="Rattei T."/>
            <person name="Bohm C."/>
            <person name="Schmid M."/>
            <person name="Galushko A."/>
            <person name="Hatzenpichler R."/>
            <person name="Weinmaier T."/>
            <person name="Daniel R."/>
            <person name="Schleper C."/>
            <person name="Spieck E."/>
            <person name="Streit W."/>
            <person name="Wagner M."/>
        </authorList>
    </citation>
    <scope>NUCLEOTIDE SEQUENCE [LARGE SCALE GENOMIC DNA]</scope>
    <source>
        <strain evidence="2">Ga9.2</strain>
    </source>
</reference>
<dbReference type="HOGENOM" id="CLU_2802398_0_0_2"/>
<dbReference type="InParanoid" id="K0INE1"/>
<keyword evidence="2" id="KW-1185">Reference proteome</keyword>
<dbReference type="BioCyc" id="CNIT1237085:G1324-2284-MONOMER"/>
<dbReference type="AlphaFoldDB" id="K0INE1"/>